<evidence type="ECO:0000313" key="2">
    <source>
        <dbReference type="Proteomes" id="UP000260311"/>
    </source>
</evidence>
<dbReference type="InterPro" id="IPR021674">
    <property type="entry name" value="Phage_T4_Gp14_neck-protein"/>
</dbReference>
<name>A0A384ZS91_9CAUD</name>
<dbReference type="KEGG" id="vg:55608604"/>
<dbReference type="RefSeq" id="YP_009838372.1">
    <property type="nucleotide sequence ID" value="NC_048709.1"/>
</dbReference>
<sequence length="221" mass="25327">MLSPHFNHSHHAGQRKLIEDLITEAIQQRGVLASYLPRTVHKDNQFMNTAELVSFDVAADVEMYIESISNFNGDGSIFAKFGSISFEDTITLMVVQNRFKTEVQPHASIPESEDLIYLSQYDMLFKVDKVLEDEDFRQSGINVVWRLKCSKYKFSGEDFNTDNDGLEDMIDELDSELDNILESSLIESKDQFLSDDENVNVEEEYDSRHNPDVDVDLGEIL</sequence>
<dbReference type="Proteomes" id="UP000260311">
    <property type="component" value="Segment"/>
</dbReference>
<reference evidence="1 2" key="1">
    <citation type="submission" date="2018-05" db="EMBL/GenBank/DDBJ databases">
        <title>The genome of Vibrio coralliilyticus phage YC.</title>
        <authorList>
            <person name="Benler S."/>
        </authorList>
    </citation>
    <scope>NUCLEOTIDE SEQUENCE [LARGE SCALE GENOMIC DNA]</scope>
</reference>
<proteinExistence type="predicted"/>
<protein>
    <submittedName>
        <fullName evidence="1">Neck protein</fullName>
    </submittedName>
</protein>
<dbReference type="GeneID" id="55608604"/>
<organism evidence="1 2">
    <name type="scientific">Vibrio phage YC</name>
    <dbReference type="NCBI Taxonomy" id="2267403"/>
    <lineage>
        <taxon>Viruses</taxon>
        <taxon>Duplodnaviria</taxon>
        <taxon>Heunggongvirae</taxon>
        <taxon>Uroviricota</taxon>
        <taxon>Caudoviricetes</taxon>
        <taxon>Pantevenvirales</taxon>
        <taxon>Ackermannviridae</taxon>
        <taxon>Campanilevirus</taxon>
        <taxon>Campanilevirus YC</taxon>
    </lineage>
</organism>
<accession>A0A384ZS91</accession>
<keyword evidence="2" id="KW-1185">Reference proteome</keyword>
<evidence type="ECO:0000313" key="1">
    <source>
        <dbReference type="EMBL" id="AXC34526.1"/>
    </source>
</evidence>
<dbReference type="Pfam" id="PF11649">
    <property type="entry name" value="T4_neck-protein"/>
    <property type="match status" value="1"/>
</dbReference>
<dbReference type="EMBL" id="MH375644">
    <property type="protein sequence ID" value="AXC34526.1"/>
    <property type="molecule type" value="Genomic_DNA"/>
</dbReference>